<organism evidence="1 2">
    <name type="scientific">Nocardioides cavernae</name>
    <dbReference type="NCBI Taxonomy" id="1921566"/>
    <lineage>
        <taxon>Bacteria</taxon>
        <taxon>Bacillati</taxon>
        <taxon>Actinomycetota</taxon>
        <taxon>Actinomycetes</taxon>
        <taxon>Propionibacteriales</taxon>
        <taxon>Nocardioidaceae</taxon>
        <taxon>Nocardioides</taxon>
    </lineage>
</organism>
<dbReference type="Proteomes" id="UP000618818">
    <property type="component" value="Unassembled WGS sequence"/>
</dbReference>
<sequence>MIIWAGRPEGHAKPEGNATDLRYLEYAVAALEPIMAICADAARSSSPKVRALARETLSVQTERFDAISALLRDWGRAERTSPPVAETLVGLDGEALDKLFVDRLAAHARASILSSRAELIAGASRSTRHLAEHAIHAGDRQLAALQGLLLVAASAGDLRK</sequence>
<evidence type="ECO:0008006" key="3">
    <source>
        <dbReference type="Google" id="ProtNLM"/>
    </source>
</evidence>
<evidence type="ECO:0000313" key="2">
    <source>
        <dbReference type="Proteomes" id="UP000618818"/>
    </source>
</evidence>
<evidence type="ECO:0000313" key="1">
    <source>
        <dbReference type="EMBL" id="MBD3923495.1"/>
    </source>
</evidence>
<name>A0ABR8N5R1_9ACTN</name>
<protein>
    <recommendedName>
        <fullName evidence="3">DUF892 family protein</fullName>
    </recommendedName>
</protein>
<dbReference type="Gene3D" id="1.20.1260.10">
    <property type="match status" value="1"/>
</dbReference>
<dbReference type="InterPro" id="IPR012347">
    <property type="entry name" value="Ferritin-like"/>
</dbReference>
<dbReference type="EMBL" id="JACXYZ010000001">
    <property type="protein sequence ID" value="MBD3923495.1"/>
    <property type="molecule type" value="Genomic_DNA"/>
</dbReference>
<proteinExistence type="predicted"/>
<accession>A0ABR8N5R1</accession>
<comment type="caution">
    <text evidence="1">The sequence shown here is derived from an EMBL/GenBank/DDBJ whole genome shotgun (WGS) entry which is preliminary data.</text>
</comment>
<reference evidence="1 2" key="1">
    <citation type="submission" date="2020-09" db="EMBL/GenBank/DDBJ databases">
        <title>novel species in genus Nocardioides.</title>
        <authorList>
            <person name="Zhang G."/>
        </authorList>
    </citation>
    <scope>NUCLEOTIDE SEQUENCE [LARGE SCALE GENOMIC DNA]</scope>
    <source>
        <strain evidence="1 2">KCTC 39551</strain>
    </source>
</reference>
<keyword evidence="2" id="KW-1185">Reference proteome</keyword>
<gene>
    <name evidence="1" type="ORF">IEZ26_02585</name>
</gene>
<dbReference type="RefSeq" id="WP_191193363.1">
    <property type="nucleotide sequence ID" value="NZ_JACXYZ010000001.1"/>
</dbReference>